<dbReference type="OrthoDB" id="9030326at2"/>
<keyword evidence="3" id="KW-1185">Reference proteome</keyword>
<protein>
    <recommendedName>
        <fullName evidence="4">RHS repeat protein</fullName>
    </recommendedName>
</protein>
<dbReference type="AlphaFoldDB" id="A0A2S0I3I5"/>
<evidence type="ECO:0008006" key="4">
    <source>
        <dbReference type="Google" id="ProtNLM"/>
    </source>
</evidence>
<accession>A0A2S0I3I5</accession>
<organism evidence="2 3">
    <name type="scientific">Achromobacter spanius</name>
    <dbReference type="NCBI Taxonomy" id="217203"/>
    <lineage>
        <taxon>Bacteria</taxon>
        <taxon>Pseudomonadati</taxon>
        <taxon>Pseudomonadota</taxon>
        <taxon>Betaproteobacteria</taxon>
        <taxon>Burkholderiales</taxon>
        <taxon>Alcaligenaceae</taxon>
        <taxon>Achromobacter</taxon>
    </lineage>
</organism>
<dbReference type="RefSeq" id="WP_105237600.1">
    <property type="nucleotide sequence ID" value="NZ_CP023270.1"/>
</dbReference>
<dbReference type="Gene3D" id="2.180.10.10">
    <property type="entry name" value="RHS repeat-associated core"/>
    <property type="match status" value="1"/>
</dbReference>
<feature type="signal peptide" evidence="1">
    <location>
        <begin position="1"/>
        <end position="25"/>
    </location>
</feature>
<feature type="chain" id="PRO_5015751338" description="RHS repeat protein" evidence="1">
    <location>
        <begin position="26"/>
        <end position="376"/>
    </location>
</feature>
<proteinExistence type="predicted"/>
<gene>
    <name evidence="2" type="ORF">CLM73_05265</name>
</gene>
<evidence type="ECO:0000256" key="1">
    <source>
        <dbReference type="SAM" id="SignalP"/>
    </source>
</evidence>
<keyword evidence="1" id="KW-0732">Signal</keyword>
<reference evidence="2 3" key="1">
    <citation type="submission" date="2017-09" db="EMBL/GenBank/DDBJ databases">
        <title>Genomic, metabolic, and phenotypic characteristics of bacterial isolates from the natural microbiome of the model nematode Caenorhabditis elegans.</title>
        <authorList>
            <person name="Zimmermann J."/>
            <person name="Obeng N."/>
            <person name="Yang W."/>
            <person name="Obeng O."/>
            <person name="Kissoyan K."/>
            <person name="Pees B."/>
            <person name="Dirksen P."/>
            <person name="Hoppner M."/>
            <person name="Franke A."/>
            <person name="Rosenstiel P."/>
            <person name="Leippe M."/>
            <person name="Dierking K."/>
            <person name="Kaleta C."/>
            <person name="Schulenburg H."/>
        </authorList>
    </citation>
    <scope>NUCLEOTIDE SEQUENCE [LARGE SCALE GENOMIC DNA]</scope>
    <source>
        <strain evidence="2 3">MYb73</strain>
    </source>
</reference>
<dbReference type="EMBL" id="CP023270">
    <property type="protein sequence ID" value="AVJ26563.1"/>
    <property type="molecule type" value="Genomic_DNA"/>
</dbReference>
<evidence type="ECO:0000313" key="2">
    <source>
        <dbReference type="EMBL" id="AVJ26563.1"/>
    </source>
</evidence>
<evidence type="ECO:0000313" key="3">
    <source>
        <dbReference type="Proteomes" id="UP000239477"/>
    </source>
</evidence>
<dbReference type="Proteomes" id="UP000239477">
    <property type="component" value="Chromosome"/>
</dbReference>
<sequence>MPRTDCVLRLLALAALSAAPGLALALCQPLAAGDRLTVIADVRLDETNTLLGKDGSRIRSWLPPVQVTDGPRATPVIWAEHVDWSVYAAEPGARIGVTLLRFERVGDGSQHLCGIAQYSLRTVEEARANPGPTLPMPDNETRFRYDAAGRLTGYDLRSRARDGRENRPVRHCLRYDANGWLAELADGACDGATRPQVRYVHDTAGRLSRTIRHAPETGEANEVIVHDTKGGTAQRFLRPVRETEDGLGAQAALPYRAVQGEHPILVLPGPGWKPPALDSYHYDWAIVQPRGDADVYDAKRDPSSVLASGNSGANGRFDLTADARQRIWTAAGRAPGGVQWLWAPGQVLTLLQAMPDAAWAACADPEDRRPAACPAP</sequence>
<name>A0A2S0I3I5_9BURK</name>